<proteinExistence type="predicted"/>
<dbReference type="EMBL" id="BAAAHE010000017">
    <property type="protein sequence ID" value="GAA0619947.1"/>
    <property type="molecule type" value="Genomic_DNA"/>
</dbReference>
<gene>
    <name evidence="1" type="ORF">GCM10009547_23060</name>
</gene>
<evidence type="ECO:0000313" key="2">
    <source>
        <dbReference type="Proteomes" id="UP001500957"/>
    </source>
</evidence>
<sequence length="80" mass="8741">MIGRRLEAALGTRTATDLLLRGFRLQGSVTRLVERPAGAVLHAVNLPTRGDVAALRRQLASTREELAELSRRLEDGAPPR</sequence>
<protein>
    <submittedName>
        <fullName evidence="1">Uncharacterized protein</fullName>
    </submittedName>
</protein>
<reference evidence="2" key="1">
    <citation type="journal article" date="2019" name="Int. J. Syst. Evol. Microbiol.">
        <title>The Global Catalogue of Microorganisms (GCM) 10K type strain sequencing project: providing services to taxonomists for standard genome sequencing and annotation.</title>
        <authorList>
            <consortium name="The Broad Institute Genomics Platform"/>
            <consortium name="The Broad Institute Genome Sequencing Center for Infectious Disease"/>
            <person name="Wu L."/>
            <person name="Ma J."/>
        </authorList>
    </citation>
    <scope>NUCLEOTIDE SEQUENCE [LARGE SCALE GENOMIC DNA]</scope>
    <source>
        <strain evidence="2">JCM 10671</strain>
    </source>
</reference>
<organism evidence="1 2">
    <name type="scientific">Sporichthya brevicatena</name>
    <dbReference type="NCBI Taxonomy" id="171442"/>
    <lineage>
        <taxon>Bacteria</taxon>
        <taxon>Bacillati</taxon>
        <taxon>Actinomycetota</taxon>
        <taxon>Actinomycetes</taxon>
        <taxon>Sporichthyales</taxon>
        <taxon>Sporichthyaceae</taxon>
        <taxon>Sporichthya</taxon>
    </lineage>
</organism>
<dbReference type="RefSeq" id="WP_344604809.1">
    <property type="nucleotide sequence ID" value="NZ_BAAAHE010000017.1"/>
</dbReference>
<evidence type="ECO:0000313" key="1">
    <source>
        <dbReference type="EMBL" id="GAA0619947.1"/>
    </source>
</evidence>
<keyword evidence="2" id="KW-1185">Reference proteome</keyword>
<comment type="caution">
    <text evidence="1">The sequence shown here is derived from an EMBL/GenBank/DDBJ whole genome shotgun (WGS) entry which is preliminary data.</text>
</comment>
<name>A0ABP3RX21_9ACTN</name>
<dbReference type="Proteomes" id="UP001500957">
    <property type="component" value="Unassembled WGS sequence"/>
</dbReference>
<accession>A0ABP3RX21</accession>